<feature type="domain" description="Tf2-1-like SH3-like" evidence="5">
    <location>
        <begin position="256"/>
        <end position="305"/>
    </location>
</feature>
<dbReference type="GO" id="GO:0034497">
    <property type="term" value="P:protein localization to phagophore assembly site"/>
    <property type="evidence" value="ECO:0007669"/>
    <property type="project" value="TreeGrafter"/>
</dbReference>
<dbReference type="Pfam" id="PF24626">
    <property type="entry name" value="SH3_Tf2-1"/>
    <property type="match status" value="1"/>
</dbReference>
<keyword evidence="2" id="KW-0175">Coiled coil</keyword>
<accession>A0A834G9L3</accession>
<organism evidence="6 7">
    <name type="scientific">Rhododendron simsii</name>
    <name type="common">Sims's rhododendron</name>
    <dbReference type="NCBI Taxonomy" id="118357"/>
    <lineage>
        <taxon>Eukaryota</taxon>
        <taxon>Viridiplantae</taxon>
        <taxon>Streptophyta</taxon>
        <taxon>Embryophyta</taxon>
        <taxon>Tracheophyta</taxon>
        <taxon>Spermatophyta</taxon>
        <taxon>Magnoliopsida</taxon>
        <taxon>eudicotyledons</taxon>
        <taxon>Gunneridae</taxon>
        <taxon>Pentapetalae</taxon>
        <taxon>asterids</taxon>
        <taxon>Ericales</taxon>
        <taxon>Ericaceae</taxon>
        <taxon>Ericoideae</taxon>
        <taxon>Rhodoreae</taxon>
        <taxon>Rhododendron</taxon>
    </lineage>
</organism>
<evidence type="ECO:0000256" key="3">
    <source>
        <dbReference type="SAM" id="MobiDB-lite"/>
    </source>
</evidence>
<dbReference type="Pfam" id="PF10033">
    <property type="entry name" value="ATG13"/>
    <property type="match status" value="2"/>
</dbReference>
<gene>
    <name evidence="6" type="ORF">RHSIM_Rhsim10G0140700</name>
</gene>
<dbReference type="GO" id="GO:1990316">
    <property type="term" value="C:Atg1/ULK1 kinase complex"/>
    <property type="evidence" value="ECO:0007669"/>
    <property type="project" value="InterPro"/>
</dbReference>
<keyword evidence="7" id="KW-1185">Reference proteome</keyword>
<name>A0A834G9L3_RHOSS</name>
<dbReference type="CDD" id="cd00303">
    <property type="entry name" value="retropepsin_like"/>
    <property type="match status" value="1"/>
</dbReference>
<protein>
    <submittedName>
        <fullName evidence="6">Uncharacterized protein</fullName>
    </submittedName>
</protein>
<dbReference type="PANTHER" id="PTHR13430">
    <property type="match status" value="1"/>
</dbReference>
<evidence type="ECO:0000256" key="2">
    <source>
        <dbReference type="SAM" id="Coils"/>
    </source>
</evidence>
<feature type="compositionally biased region" description="Low complexity" evidence="3">
    <location>
        <begin position="331"/>
        <end position="342"/>
    </location>
</feature>
<dbReference type="OrthoDB" id="70161at2759"/>
<comment type="caution">
    <text evidence="6">The sequence shown here is derived from an EMBL/GenBank/DDBJ whole genome shotgun (WGS) entry which is preliminary data.</text>
</comment>
<feature type="compositionally biased region" description="Low complexity" evidence="3">
    <location>
        <begin position="845"/>
        <end position="854"/>
    </location>
</feature>
<dbReference type="Proteomes" id="UP000626092">
    <property type="component" value="Unassembled WGS sequence"/>
</dbReference>
<dbReference type="GO" id="GO:0005829">
    <property type="term" value="C:cytosol"/>
    <property type="evidence" value="ECO:0007669"/>
    <property type="project" value="TreeGrafter"/>
</dbReference>
<dbReference type="EMBL" id="WJXA01000010">
    <property type="protein sequence ID" value="KAF7129172.1"/>
    <property type="molecule type" value="Genomic_DNA"/>
</dbReference>
<dbReference type="InterPro" id="IPR056924">
    <property type="entry name" value="SH3_Tf2-1"/>
</dbReference>
<dbReference type="InterPro" id="IPR018731">
    <property type="entry name" value="Atg13_N"/>
</dbReference>
<feature type="compositionally biased region" description="Polar residues" evidence="3">
    <location>
        <begin position="855"/>
        <end position="865"/>
    </location>
</feature>
<feature type="region of interest" description="Disordered" evidence="3">
    <location>
        <begin position="674"/>
        <end position="700"/>
    </location>
</feature>
<sequence>MAVASDEGGSCENFVAKRLVEHLKLPTEPHPAPYNIGWIKKGPTVKVTQICKLPLSIGKFYRAEVTCDVIEMDASHVLLGRPWQFDVDVVYKGRDNTYCFNWESHKVVMVPTNYKVSVKPSKAEGSSFLTIASSEAEFLAGLKESEQVYAMVVKSLVVHGVNEAVISVPKQIQPLLEEFEDATGKSPFSLVYVTPPKHVVDLVQFSRGPGVSIAAEAMAKQAQEVHEQVKQRLAETNAKYKRAADKRRREKLFQEGDSVMVFLRKERFPVGTYNKLKPRKYGPYKVVKKIGDNAYVIDLPETMKISKAKIILESRCPHVSSRNYSGEQVISSPSSSSSSSSSVRTRDKWFNLALRDCPAALENIDFWRESYLEPMVIDIILLQGRSGLDPMSSSPRRGIVRNLSAKEQFSNIWNSEVDEFGREVKTEKIIERWVVQYENGKSGRDCASVSNRLLPAYKLFRDLNSTCQILKFNLTHRVSSFVEPFTRQEELEMQKFEFMPVETFCGRLCLSVSYCSSLFDMNFEPSTPTTPLFIQDYVGSPLACPLKRFPSIRRCSRSSSPFRRRHSWNDDIYKAAPPSPAHFDSHASVSKPSSHCIPPTNLPLHFLDTPQLHENSSNTDVYWPSVFTPSPSQSPPAYIPSSHVSKVLLQSESAPVSIPESKLGSAHLSNIYQNLPPSPPLKVTRPGASKTGKSSDLAQNRSTVEKLLSFRKNESGGCSGLKLSSNSSSWKSISKTLNRLSFQDDFADSEFFVPFVVDDVDMVDRGSRLALGSSEAVSCNPIVVLKLKESVLSPTGQPASFDQKGHPCEPLEPGGLFQVRKTQDTAVAALVHMLERAPPLRHDFSSSINSPESSRPLTSTEQNIKSDPPRVQCGVAAVSVAYFGHILPKTTTNALDELRGYIDMKDSLVTQGMRSNVQTK</sequence>
<feature type="coiled-coil region" evidence="2">
    <location>
        <begin position="219"/>
        <end position="246"/>
    </location>
</feature>
<dbReference type="InterPro" id="IPR040182">
    <property type="entry name" value="ATG13"/>
</dbReference>
<feature type="domain" description="Autophagy-related protein 13 N-terminal" evidence="4">
    <location>
        <begin position="452"/>
        <end position="515"/>
    </location>
</feature>
<dbReference type="GO" id="GO:0000423">
    <property type="term" value="P:mitophagy"/>
    <property type="evidence" value="ECO:0007669"/>
    <property type="project" value="TreeGrafter"/>
</dbReference>
<feature type="region of interest" description="Disordered" evidence="3">
    <location>
        <begin position="842"/>
        <end position="868"/>
    </location>
</feature>
<feature type="domain" description="Autophagy-related protein 13 N-terminal" evidence="4">
    <location>
        <begin position="308"/>
        <end position="442"/>
    </location>
</feature>
<evidence type="ECO:0000259" key="4">
    <source>
        <dbReference type="Pfam" id="PF10033"/>
    </source>
</evidence>
<feature type="compositionally biased region" description="Polar residues" evidence="3">
    <location>
        <begin position="691"/>
        <end position="700"/>
    </location>
</feature>
<dbReference type="InterPro" id="IPR036570">
    <property type="entry name" value="HORMA_dom_sf"/>
</dbReference>
<evidence type="ECO:0000256" key="1">
    <source>
        <dbReference type="ARBA" id="ARBA00023006"/>
    </source>
</evidence>
<dbReference type="GO" id="GO:0034727">
    <property type="term" value="P:piecemeal microautophagy of the nucleus"/>
    <property type="evidence" value="ECO:0007669"/>
    <property type="project" value="TreeGrafter"/>
</dbReference>
<dbReference type="AlphaFoldDB" id="A0A834G9L3"/>
<feature type="region of interest" description="Disordered" evidence="3">
    <location>
        <begin position="323"/>
        <end position="342"/>
    </location>
</feature>
<proteinExistence type="predicted"/>
<dbReference type="PANTHER" id="PTHR13430:SF15">
    <property type="entry name" value="AUTOPHAGY-RELATED PROTEIN 13B"/>
    <property type="match status" value="1"/>
</dbReference>
<reference evidence="6" key="1">
    <citation type="submission" date="2019-11" db="EMBL/GenBank/DDBJ databases">
        <authorList>
            <person name="Liu Y."/>
            <person name="Hou J."/>
            <person name="Li T.-Q."/>
            <person name="Guan C.-H."/>
            <person name="Wu X."/>
            <person name="Wu H.-Z."/>
            <person name="Ling F."/>
            <person name="Zhang R."/>
            <person name="Shi X.-G."/>
            <person name="Ren J.-P."/>
            <person name="Chen E.-F."/>
            <person name="Sun J.-M."/>
        </authorList>
    </citation>
    <scope>NUCLEOTIDE SEQUENCE</scope>
    <source>
        <strain evidence="6">Adult_tree_wgs_1</strain>
        <tissue evidence="6">Leaves</tissue>
    </source>
</reference>
<dbReference type="Gene3D" id="3.30.900.10">
    <property type="entry name" value="HORMA domain"/>
    <property type="match status" value="1"/>
</dbReference>
<evidence type="ECO:0000313" key="6">
    <source>
        <dbReference type="EMBL" id="KAF7129172.1"/>
    </source>
</evidence>
<evidence type="ECO:0000259" key="5">
    <source>
        <dbReference type="Pfam" id="PF24626"/>
    </source>
</evidence>
<dbReference type="GO" id="GO:0000407">
    <property type="term" value="C:phagophore assembly site"/>
    <property type="evidence" value="ECO:0007669"/>
    <property type="project" value="TreeGrafter"/>
</dbReference>
<keyword evidence="1" id="KW-0072">Autophagy</keyword>
<evidence type="ECO:0000313" key="7">
    <source>
        <dbReference type="Proteomes" id="UP000626092"/>
    </source>
</evidence>